<proteinExistence type="predicted"/>
<comment type="caution">
    <text evidence="2">The sequence shown here is derived from an EMBL/GenBank/DDBJ whole genome shotgun (WGS) entry which is preliminary data.</text>
</comment>
<evidence type="ECO:0000313" key="3">
    <source>
        <dbReference type="Proteomes" id="UP000242180"/>
    </source>
</evidence>
<protein>
    <submittedName>
        <fullName evidence="2">Uncharacterized protein</fullName>
    </submittedName>
</protein>
<gene>
    <name evidence="2" type="ORF">BCR43DRAFT_501728</name>
</gene>
<dbReference type="Proteomes" id="UP000242180">
    <property type="component" value="Unassembled WGS sequence"/>
</dbReference>
<feature type="compositionally biased region" description="Acidic residues" evidence="1">
    <location>
        <begin position="144"/>
        <end position="164"/>
    </location>
</feature>
<feature type="region of interest" description="Disordered" evidence="1">
    <location>
        <begin position="78"/>
        <end position="180"/>
    </location>
</feature>
<sequence>MTATKRPSTSELSEFRLCKCQKISPKSNNAASTTRSHPAQTAISPKPVGNKRTSSQVFKSSVEETGLSMRELFATLDKAAQINEQSEEAFQEEKEKEERGENGKDALEDSGSNEATSRELSEDGASDEVSYVASDVSEAWLSDSSDDSDYSEGEVDDSEEDDEPMSTSELECDYLTLKEK</sequence>
<evidence type="ECO:0000256" key="1">
    <source>
        <dbReference type="SAM" id="MobiDB-lite"/>
    </source>
</evidence>
<dbReference type="InParanoid" id="A0A1X2HWJ4"/>
<name>A0A1X2HWJ4_SYNRA</name>
<dbReference type="EMBL" id="MCGN01000001">
    <property type="protein sequence ID" value="ORZ03949.1"/>
    <property type="molecule type" value="Genomic_DNA"/>
</dbReference>
<evidence type="ECO:0000313" key="2">
    <source>
        <dbReference type="EMBL" id="ORZ03949.1"/>
    </source>
</evidence>
<accession>A0A1X2HWJ4</accession>
<reference evidence="2 3" key="1">
    <citation type="submission" date="2016-07" db="EMBL/GenBank/DDBJ databases">
        <title>Pervasive Adenine N6-methylation of Active Genes in Fungi.</title>
        <authorList>
            <consortium name="DOE Joint Genome Institute"/>
            <person name="Mondo S.J."/>
            <person name="Dannebaum R.O."/>
            <person name="Kuo R.C."/>
            <person name="Labutti K."/>
            <person name="Haridas S."/>
            <person name="Kuo A."/>
            <person name="Salamov A."/>
            <person name="Ahrendt S.R."/>
            <person name="Lipzen A."/>
            <person name="Sullivan W."/>
            <person name="Andreopoulos W.B."/>
            <person name="Clum A."/>
            <person name="Lindquist E."/>
            <person name="Daum C."/>
            <person name="Ramamoorthy G.K."/>
            <person name="Gryganskyi A."/>
            <person name="Culley D."/>
            <person name="Magnuson J.K."/>
            <person name="James T.Y."/>
            <person name="O'Malley M.A."/>
            <person name="Stajich J.E."/>
            <person name="Spatafora J.W."/>
            <person name="Visel A."/>
            <person name="Grigoriev I.V."/>
        </authorList>
    </citation>
    <scope>NUCLEOTIDE SEQUENCE [LARGE SCALE GENOMIC DNA]</scope>
    <source>
        <strain evidence="2 3">NRRL 2496</strain>
    </source>
</reference>
<keyword evidence="3" id="KW-1185">Reference proteome</keyword>
<organism evidence="2 3">
    <name type="scientific">Syncephalastrum racemosum</name>
    <name type="common">Filamentous fungus</name>
    <dbReference type="NCBI Taxonomy" id="13706"/>
    <lineage>
        <taxon>Eukaryota</taxon>
        <taxon>Fungi</taxon>
        <taxon>Fungi incertae sedis</taxon>
        <taxon>Mucoromycota</taxon>
        <taxon>Mucoromycotina</taxon>
        <taxon>Mucoromycetes</taxon>
        <taxon>Mucorales</taxon>
        <taxon>Syncephalastraceae</taxon>
        <taxon>Syncephalastrum</taxon>
    </lineage>
</organism>
<feature type="compositionally biased region" description="Basic and acidic residues" evidence="1">
    <location>
        <begin position="91"/>
        <end position="107"/>
    </location>
</feature>
<feature type="compositionally biased region" description="Polar residues" evidence="1">
    <location>
        <begin position="24"/>
        <end position="43"/>
    </location>
</feature>
<feature type="region of interest" description="Disordered" evidence="1">
    <location>
        <begin position="23"/>
        <end position="62"/>
    </location>
</feature>
<dbReference type="AlphaFoldDB" id="A0A1X2HWJ4"/>